<protein>
    <recommendedName>
        <fullName evidence="4">NTR domain-containing protein</fullName>
    </recommendedName>
</protein>
<keyword evidence="3" id="KW-1185">Reference proteome</keyword>
<reference evidence="2 3" key="1">
    <citation type="submission" date="2019-01" db="EMBL/GenBank/DDBJ databases">
        <title>A draft genome assembly of the solar-powered sea slug Elysia chlorotica.</title>
        <authorList>
            <person name="Cai H."/>
            <person name="Li Q."/>
            <person name="Fang X."/>
            <person name="Li J."/>
            <person name="Curtis N.E."/>
            <person name="Altenburger A."/>
            <person name="Shibata T."/>
            <person name="Feng M."/>
            <person name="Maeda T."/>
            <person name="Schwartz J.A."/>
            <person name="Shigenobu S."/>
            <person name="Lundholm N."/>
            <person name="Nishiyama T."/>
            <person name="Yang H."/>
            <person name="Hasebe M."/>
            <person name="Li S."/>
            <person name="Pierce S.K."/>
            <person name="Wang J."/>
        </authorList>
    </citation>
    <scope>NUCLEOTIDE SEQUENCE [LARGE SCALE GENOMIC DNA]</scope>
    <source>
        <strain evidence="2">EC2010</strain>
        <tissue evidence="2">Whole organism of an adult</tissue>
    </source>
</reference>
<keyword evidence="1" id="KW-0732">Signal</keyword>
<evidence type="ECO:0000313" key="3">
    <source>
        <dbReference type="Proteomes" id="UP000271974"/>
    </source>
</evidence>
<evidence type="ECO:0008006" key="4">
    <source>
        <dbReference type="Google" id="ProtNLM"/>
    </source>
</evidence>
<dbReference type="Gene3D" id="2.40.50.120">
    <property type="match status" value="1"/>
</dbReference>
<sequence>MGHSTTIAVAFLLFGMATTTMGCSTKFSISDFEQLYCKASVVFRGEITSAMSSQAVNEQGKRIESSRITFQVEQIFKGKDGFGDDEISVLHTWREGVDNCQSGFFRDQSQYFLVFASGSSYLTVDTCHHSFPMDCVPWAFLHSLRDGNVQC</sequence>
<feature type="signal peptide" evidence="1">
    <location>
        <begin position="1"/>
        <end position="22"/>
    </location>
</feature>
<proteinExistence type="predicted"/>
<organism evidence="2 3">
    <name type="scientific">Elysia chlorotica</name>
    <name type="common">Eastern emerald elysia</name>
    <name type="synonym">Sea slug</name>
    <dbReference type="NCBI Taxonomy" id="188477"/>
    <lineage>
        <taxon>Eukaryota</taxon>
        <taxon>Metazoa</taxon>
        <taxon>Spiralia</taxon>
        <taxon>Lophotrochozoa</taxon>
        <taxon>Mollusca</taxon>
        <taxon>Gastropoda</taxon>
        <taxon>Heterobranchia</taxon>
        <taxon>Euthyneura</taxon>
        <taxon>Panpulmonata</taxon>
        <taxon>Sacoglossa</taxon>
        <taxon>Placobranchoidea</taxon>
        <taxon>Plakobranchidae</taxon>
        <taxon>Elysia</taxon>
    </lineage>
</organism>
<accession>A0A3S1BQ66</accession>
<evidence type="ECO:0000313" key="2">
    <source>
        <dbReference type="EMBL" id="RUS72138.1"/>
    </source>
</evidence>
<gene>
    <name evidence="2" type="ORF">EGW08_020097</name>
</gene>
<dbReference type="Proteomes" id="UP000271974">
    <property type="component" value="Unassembled WGS sequence"/>
</dbReference>
<dbReference type="SUPFAM" id="SSF50242">
    <property type="entry name" value="TIMP-like"/>
    <property type="match status" value="1"/>
</dbReference>
<dbReference type="EMBL" id="RQTK01001106">
    <property type="protein sequence ID" value="RUS72138.1"/>
    <property type="molecule type" value="Genomic_DNA"/>
</dbReference>
<dbReference type="InterPro" id="IPR008993">
    <property type="entry name" value="TIMP-like_OB-fold"/>
</dbReference>
<feature type="chain" id="PRO_5018722672" description="NTR domain-containing protein" evidence="1">
    <location>
        <begin position="23"/>
        <end position="151"/>
    </location>
</feature>
<evidence type="ECO:0000256" key="1">
    <source>
        <dbReference type="SAM" id="SignalP"/>
    </source>
</evidence>
<dbReference type="AlphaFoldDB" id="A0A3S1BQ66"/>
<name>A0A3S1BQ66_ELYCH</name>
<comment type="caution">
    <text evidence="2">The sequence shown here is derived from an EMBL/GenBank/DDBJ whole genome shotgun (WGS) entry which is preliminary data.</text>
</comment>